<dbReference type="HOGENOM" id="CLU_3086768_0_0_1"/>
<protein>
    <submittedName>
        <fullName evidence="1">Uncharacterized protein</fullName>
    </submittedName>
</protein>
<dbReference type="Proteomes" id="UP000054549">
    <property type="component" value="Unassembled WGS sequence"/>
</dbReference>
<reference evidence="1 2" key="1">
    <citation type="submission" date="2014-04" db="EMBL/GenBank/DDBJ databases">
        <title>Evolutionary Origins and Diversification of the Mycorrhizal Mutualists.</title>
        <authorList>
            <consortium name="DOE Joint Genome Institute"/>
            <consortium name="Mycorrhizal Genomics Consortium"/>
            <person name="Kohler A."/>
            <person name="Kuo A."/>
            <person name="Nagy L.G."/>
            <person name="Floudas D."/>
            <person name="Copeland A."/>
            <person name="Barry K.W."/>
            <person name="Cichocki N."/>
            <person name="Veneault-Fourrey C."/>
            <person name="LaButti K."/>
            <person name="Lindquist E.A."/>
            <person name="Lipzen A."/>
            <person name="Lundell T."/>
            <person name="Morin E."/>
            <person name="Murat C."/>
            <person name="Riley R."/>
            <person name="Ohm R."/>
            <person name="Sun H."/>
            <person name="Tunlid A."/>
            <person name="Henrissat B."/>
            <person name="Grigoriev I.V."/>
            <person name="Hibbett D.S."/>
            <person name="Martin F."/>
        </authorList>
    </citation>
    <scope>NUCLEOTIDE SEQUENCE [LARGE SCALE GENOMIC DNA]</scope>
    <source>
        <strain evidence="1 2">Koide BX008</strain>
    </source>
</reference>
<sequence length="52" mass="5762">MAPLAAQYIRRTVVLTNVSSSVRDDVSDELVITLHFIGTIRTCLSRTKGIRS</sequence>
<dbReference type="EMBL" id="KN818306">
    <property type="protein sequence ID" value="KIL60012.1"/>
    <property type="molecule type" value="Genomic_DNA"/>
</dbReference>
<evidence type="ECO:0000313" key="1">
    <source>
        <dbReference type="EMBL" id="KIL60012.1"/>
    </source>
</evidence>
<keyword evidence="2" id="KW-1185">Reference proteome</keyword>
<name>A0A0C2WF67_AMAMK</name>
<gene>
    <name evidence="1" type="ORF">M378DRAFT_168646</name>
</gene>
<organism evidence="1 2">
    <name type="scientific">Amanita muscaria (strain Koide BX008)</name>
    <dbReference type="NCBI Taxonomy" id="946122"/>
    <lineage>
        <taxon>Eukaryota</taxon>
        <taxon>Fungi</taxon>
        <taxon>Dikarya</taxon>
        <taxon>Basidiomycota</taxon>
        <taxon>Agaricomycotina</taxon>
        <taxon>Agaricomycetes</taxon>
        <taxon>Agaricomycetidae</taxon>
        <taxon>Agaricales</taxon>
        <taxon>Pluteineae</taxon>
        <taxon>Amanitaceae</taxon>
        <taxon>Amanita</taxon>
    </lineage>
</organism>
<dbReference type="InParanoid" id="A0A0C2WF67"/>
<proteinExistence type="predicted"/>
<accession>A0A0C2WF67</accession>
<dbReference type="AlphaFoldDB" id="A0A0C2WF67"/>
<evidence type="ECO:0000313" key="2">
    <source>
        <dbReference type="Proteomes" id="UP000054549"/>
    </source>
</evidence>